<dbReference type="InterPro" id="IPR014776">
    <property type="entry name" value="4pyrrole_Mease_sub2"/>
</dbReference>
<reference evidence="8 9" key="1">
    <citation type="journal article" date="2016" name="Nat. Commun.">
        <title>Thousands of microbial genomes shed light on interconnected biogeochemical processes in an aquifer system.</title>
        <authorList>
            <person name="Anantharaman K."/>
            <person name="Brown C.T."/>
            <person name="Hug L.A."/>
            <person name="Sharon I."/>
            <person name="Castelle C.J."/>
            <person name="Probst A.J."/>
            <person name="Thomas B.C."/>
            <person name="Singh A."/>
            <person name="Wilkins M.J."/>
            <person name="Karaoz U."/>
            <person name="Brodie E.L."/>
            <person name="Williams K.H."/>
            <person name="Hubbard S.S."/>
            <person name="Banfield J.F."/>
        </authorList>
    </citation>
    <scope>NUCLEOTIDE SEQUENCE [LARGE SCALE GENOMIC DNA]</scope>
</reference>
<dbReference type="PIRSF" id="PIRSF005917">
    <property type="entry name" value="MTase_YraL"/>
    <property type="match status" value="1"/>
</dbReference>
<proteinExistence type="inferred from homology"/>
<dbReference type="PROSITE" id="PS01296">
    <property type="entry name" value="RSMI"/>
    <property type="match status" value="1"/>
</dbReference>
<gene>
    <name evidence="6" type="primary">rsmI</name>
    <name evidence="8" type="ORF">A2Z11_03205</name>
</gene>
<evidence type="ECO:0000256" key="3">
    <source>
        <dbReference type="ARBA" id="ARBA00022603"/>
    </source>
</evidence>
<dbReference type="AlphaFoldDB" id="A0A1G1WHF5"/>
<dbReference type="InterPro" id="IPR018063">
    <property type="entry name" value="SAM_MeTrfase_RsmI_CS"/>
</dbReference>
<dbReference type="EMBL" id="MHCS01000002">
    <property type="protein sequence ID" value="OGY27136.1"/>
    <property type="molecule type" value="Genomic_DNA"/>
</dbReference>
<organism evidence="8 9">
    <name type="scientific">Candidatus Woykebacteria bacterium RBG_16_43_9</name>
    <dbReference type="NCBI Taxonomy" id="1802596"/>
    <lineage>
        <taxon>Bacteria</taxon>
        <taxon>Candidatus Woykeibacteriota</taxon>
    </lineage>
</organism>
<comment type="caution">
    <text evidence="8">The sequence shown here is derived from an EMBL/GenBank/DDBJ whole genome shotgun (WGS) entry which is preliminary data.</text>
</comment>
<dbReference type="Gene3D" id="3.40.1010.10">
    <property type="entry name" value="Cobalt-precorrin-4 Transmethylase, Domain 1"/>
    <property type="match status" value="1"/>
</dbReference>
<dbReference type="HAMAP" id="MF_01877">
    <property type="entry name" value="16SrRNA_methyltr_I"/>
    <property type="match status" value="1"/>
</dbReference>
<dbReference type="PANTHER" id="PTHR46111">
    <property type="entry name" value="RIBOSOMAL RNA SMALL SUBUNIT METHYLTRANSFERASE I"/>
    <property type="match status" value="1"/>
</dbReference>
<evidence type="ECO:0000256" key="6">
    <source>
        <dbReference type="HAMAP-Rule" id="MF_01877"/>
    </source>
</evidence>
<dbReference type="FunFam" id="3.40.1010.10:FF:000007">
    <property type="entry name" value="Ribosomal RNA small subunit methyltransferase I"/>
    <property type="match status" value="1"/>
</dbReference>
<dbReference type="GO" id="GO:0005737">
    <property type="term" value="C:cytoplasm"/>
    <property type="evidence" value="ECO:0007669"/>
    <property type="project" value="UniProtKB-SubCell"/>
</dbReference>
<evidence type="ECO:0000256" key="4">
    <source>
        <dbReference type="ARBA" id="ARBA00022679"/>
    </source>
</evidence>
<sequence length="222" mass="25055">MSALYVVSTPIGNLKDITYRAVEILSNVELILAEDTRKTKRLLAKYNIQKPLESFHEHNESEKIDLVISKLRFGTNVALVSDAGTPTISDPGFKLVRAAVQNDIQVFSIPGPSAILTALTASGLPTNQFFFLGYFPKKKSKQEDILVLIEDIISKKPTTIIFYESPYRVKETISVLAEKFPNRDVVIARELTKIHEEYIRGKLNELAKKNFVTRGEFTILLR</sequence>
<evidence type="ECO:0000256" key="5">
    <source>
        <dbReference type="ARBA" id="ARBA00022691"/>
    </source>
</evidence>
<dbReference type="CDD" id="cd11648">
    <property type="entry name" value="RsmI"/>
    <property type="match status" value="1"/>
</dbReference>
<comment type="function">
    <text evidence="6">Catalyzes the 2'-O-methylation of the ribose of cytidine 1402 (C1402) in 16S rRNA.</text>
</comment>
<evidence type="ECO:0000313" key="9">
    <source>
        <dbReference type="Proteomes" id="UP000176389"/>
    </source>
</evidence>
<dbReference type="NCBIfam" id="TIGR00096">
    <property type="entry name" value="16S rRNA (cytidine(1402)-2'-O)-methyltransferase"/>
    <property type="match status" value="1"/>
</dbReference>
<dbReference type="STRING" id="1802596.A2Z11_03205"/>
<dbReference type="InterPro" id="IPR000878">
    <property type="entry name" value="4pyrrol_Mease"/>
</dbReference>
<dbReference type="Pfam" id="PF00590">
    <property type="entry name" value="TP_methylase"/>
    <property type="match status" value="1"/>
</dbReference>
<keyword evidence="4 6" id="KW-0808">Transferase</keyword>
<feature type="domain" description="Tetrapyrrole methylase" evidence="7">
    <location>
        <begin position="4"/>
        <end position="207"/>
    </location>
</feature>
<dbReference type="SUPFAM" id="SSF53790">
    <property type="entry name" value="Tetrapyrrole methylase"/>
    <property type="match status" value="1"/>
</dbReference>
<evidence type="ECO:0000256" key="1">
    <source>
        <dbReference type="ARBA" id="ARBA00022490"/>
    </source>
</evidence>
<dbReference type="PANTHER" id="PTHR46111:SF1">
    <property type="entry name" value="RIBOSOMAL RNA SMALL SUBUNIT METHYLTRANSFERASE I"/>
    <property type="match status" value="1"/>
</dbReference>
<keyword evidence="3 6" id="KW-0489">Methyltransferase</keyword>
<keyword evidence="5 6" id="KW-0949">S-adenosyl-L-methionine</keyword>
<dbReference type="InterPro" id="IPR008189">
    <property type="entry name" value="rRNA_ssu_MeTfrase_I"/>
</dbReference>
<protein>
    <recommendedName>
        <fullName evidence="6">Ribosomal RNA small subunit methyltransferase I</fullName>
        <ecNumber evidence="6">2.1.1.198</ecNumber>
    </recommendedName>
    <alternativeName>
        <fullName evidence="6">16S rRNA 2'-O-ribose C1402 methyltransferase</fullName>
    </alternativeName>
    <alternativeName>
        <fullName evidence="6">rRNA (cytidine-2'-O-)-methyltransferase RsmI</fullName>
    </alternativeName>
</protein>
<evidence type="ECO:0000256" key="2">
    <source>
        <dbReference type="ARBA" id="ARBA00022552"/>
    </source>
</evidence>
<dbReference type="Proteomes" id="UP000176389">
    <property type="component" value="Unassembled WGS sequence"/>
</dbReference>
<dbReference type="InterPro" id="IPR014777">
    <property type="entry name" value="4pyrrole_Mease_sub1"/>
</dbReference>
<accession>A0A1G1WHF5</accession>
<name>A0A1G1WHF5_9BACT</name>
<dbReference type="GO" id="GO:0070677">
    <property type="term" value="F:rRNA (cytosine-2'-O-)-methyltransferase activity"/>
    <property type="evidence" value="ECO:0007669"/>
    <property type="project" value="UniProtKB-UniRule"/>
</dbReference>
<keyword evidence="2 6" id="KW-0698">rRNA processing</keyword>
<comment type="subcellular location">
    <subcellularLocation>
        <location evidence="6">Cytoplasm</location>
    </subcellularLocation>
</comment>
<dbReference type="InterPro" id="IPR035996">
    <property type="entry name" value="4pyrrol_Methylase_sf"/>
</dbReference>
<keyword evidence="1 6" id="KW-0963">Cytoplasm</keyword>
<comment type="similarity">
    <text evidence="6">Belongs to the methyltransferase superfamily. RsmI family.</text>
</comment>
<dbReference type="Gene3D" id="3.30.950.10">
    <property type="entry name" value="Methyltransferase, Cobalt-precorrin-4 Transmethylase, Domain 2"/>
    <property type="match status" value="1"/>
</dbReference>
<evidence type="ECO:0000313" key="8">
    <source>
        <dbReference type="EMBL" id="OGY27136.1"/>
    </source>
</evidence>
<dbReference type="EC" id="2.1.1.198" evidence="6"/>
<comment type="catalytic activity">
    <reaction evidence="6">
        <text>cytidine(1402) in 16S rRNA + S-adenosyl-L-methionine = 2'-O-methylcytidine(1402) in 16S rRNA + S-adenosyl-L-homocysteine + H(+)</text>
        <dbReference type="Rhea" id="RHEA:42924"/>
        <dbReference type="Rhea" id="RHEA-COMP:10285"/>
        <dbReference type="Rhea" id="RHEA-COMP:10286"/>
        <dbReference type="ChEBI" id="CHEBI:15378"/>
        <dbReference type="ChEBI" id="CHEBI:57856"/>
        <dbReference type="ChEBI" id="CHEBI:59789"/>
        <dbReference type="ChEBI" id="CHEBI:74495"/>
        <dbReference type="ChEBI" id="CHEBI:82748"/>
        <dbReference type="EC" id="2.1.1.198"/>
    </reaction>
</comment>
<evidence type="ECO:0000259" key="7">
    <source>
        <dbReference type="Pfam" id="PF00590"/>
    </source>
</evidence>